<reference evidence="2" key="1">
    <citation type="journal article" date="2024" name="Front. Bioeng. Biotechnol.">
        <title>Genome-scale model development and genomic sequencing of the oleaginous clade Lipomyces.</title>
        <authorList>
            <person name="Czajka J.J."/>
            <person name="Han Y."/>
            <person name="Kim J."/>
            <person name="Mondo S.J."/>
            <person name="Hofstad B.A."/>
            <person name="Robles A."/>
            <person name="Haridas S."/>
            <person name="Riley R."/>
            <person name="LaButti K."/>
            <person name="Pangilinan J."/>
            <person name="Andreopoulos W."/>
            <person name="Lipzen A."/>
            <person name="Yan J."/>
            <person name="Wang M."/>
            <person name="Ng V."/>
            <person name="Grigoriev I.V."/>
            <person name="Spatafora J.W."/>
            <person name="Magnuson J.K."/>
            <person name="Baker S.E."/>
            <person name="Pomraning K.R."/>
        </authorList>
    </citation>
    <scope>NUCLEOTIDE SEQUENCE [LARGE SCALE GENOMIC DNA]</scope>
    <source>
        <strain evidence="2">CBS 7786</strain>
    </source>
</reference>
<dbReference type="Proteomes" id="UP001433508">
    <property type="component" value="Unassembled WGS sequence"/>
</dbReference>
<evidence type="ECO:0000313" key="1">
    <source>
        <dbReference type="EMBL" id="KAK9238653.1"/>
    </source>
</evidence>
<evidence type="ECO:0000313" key="2">
    <source>
        <dbReference type="Proteomes" id="UP001433508"/>
    </source>
</evidence>
<accession>A0ACC3T413</accession>
<sequence>MASRVVFDPMAALAVAPLISSTCRLWYSADQDLFLRVFTSPTNRPKSDAILPTYFKEFLAAGLPRVLGLLAVTLSTVVGNYYLRHDSLVATGSLRWYQAGATFAVSHLLFVPFVAPRIRTIMEDDRSKGLPSKILDEWLNSFRTWTVDLAAWACLVVAVARNVSA</sequence>
<organism evidence="1 2">
    <name type="scientific">Lipomyces kononenkoae</name>
    <name type="common">Yeast</name>
    <dbReference type="NCBI Taxonomy" id="34357"/>
    <lineage>
        <taxon>Eukaryota</taxon>
        <taxon>Fungi</taxon>
        <taxon>Dikarya</taxon>
        <taxon>Ascomycota</taxon>
        <taxon>Saccharomycotina</taxon>
        <taxon>Lipomycetes</taxon>
        <taxon>Lipomycetales</taxon>
        <taxon>Lipomycetaceae</taxon>
        <taxon>Lipomyces</taxon>
    </lineage>
</organism>
<keyword evidence="2" id="KW-1185">Reference proteome</keyword>
<dbReference type="EMBL" id="MU971354">
    <property type="protein sequence ID" value="KAK9238653.1"/>
    <property type="molecule type" value="Genomic_DNA"/>
</dbReference>
<proteinExistence type="predicted"/>
<name>A0ACC3T413_LIPKO</name>
<gene>
    <name evidence="1" type="ORF">V1525DRAFT_400633</name>
</gene>
<comment type="caution">
    <text evidence="1">The sequence shown here is derived from an EMBL/GenBank/DDBJ whole genome shotgun (WGS) entry which is preliminary data.</text>
</comment>
<protein>
    <submittedName>
        <fullName evidence="1">Uncharacterized protein</fullName>
    </submittedName>
</protein>